<keyword evidence="5" id="KW-1185">Reference proteome</keyword>
<dbReference type="SUPFAM" id="SSF51182">
    <property type="entry name" value="RmlC-like cupins"/>
    <property type="match status" value="1"/>
</dbReference>
<dbReference type="GO" id="GO:0016702">
    <property type="term" value="F:oxidoreductase activity, acting on single donors with incorporation of molecular oxygen, incorporation of two atoms of oxygen"/>
    <property type="evidence" value="ECO:0007669"/>
    <property type="project" value="InterPro"/>
</dbReference>
<reference evidence="4 5" key="1">
    <citation type="submission" date="2020-08" db="EMBL/GenBank/DDBJ databases">
        <title>Aphidius gifuensis genome sequencing and assembly.</title>
        <authorList>
            <person name="Du Z."/>
        </authorList>
    </citation>
    <scope>NUCLEOTIDE SEQUENCE [LARGE SCALE GENOMIC DNA]</scope>
    <source>
        <strain evidence="4">YNYX2018</strain>
        <tissue evidence="4">Adults</tissue>
    </source>
</reference>
<dbReference type="InterPro" id="IPR012864">
    <property type="entry name" value="PCO/ADO"/>
</dbReference>
<dbReference type="GO" id="GO:0046872">
    <property type="term" value="F:metal ion binding"/>
    <property type="evidence" value="ECO:0007669"/>
    <property type="project" value="UniProtKB-KW"/>
</dbReference>
<proteinExistence type="predicted"/>
<organism evidence="4 5">
    <name type="scientific">Aphidius gifuensis</name>
    <name type="common">Parasitoid wasp</name>
    <dbReference type="NCBI Taxonomy" id="684658"/>
    <lineage>
        <taxon>Eukaryota</taxon>
        <taxon>Metazoa</taxon>
        <taxon>Ecdysozoa</taxon>
        <taxon>Arthropoda</taxon>
        <taxon>Hexapoda</taxon>
        <taxon>Insecta</taxon>
        <taxon>Pterygota</taxon>
        <taxon>Neoptera</taxon>
        <taxon>Endopterygota</taxon>
        <taxon>Hymenoptera</taxon>
        <taxon>Apocrita</taxon>
        <taxon>Ichneumonoidea</taxon>
        <taxon>Braconidae</taxon>
        <taxon>Aphidiinae</taxon>
        <taxon>Aphidius</taxon>
    </lineage>
</organism>
<evidence type="ECO:0000313" key="5">
    <source>
        <dbReference type="Proteomes" id="UP000639338"/>
    </source>
</evidence>
<dbReference type="EMBL" id="JACMRX010000004">
    <property type="protein sequence ID" value="KAF7991234.1"/>
    <property type="molecule type" value="Genomic_DNA"/>
</dbReference>
<keyword evidence="2" id="KW-0560">Oxidoreductase</keyword>
<dbReference type="PANTHER" id="PTHR22966:SF61">
    <property type="entry name" value="2-AMINOETHANETHIOL DIOXYGENASE"/>
    <property type="match status" value="1"/>
</dbReference>
<evidence type="ECO:0000256" key="1">
    <source>
        <dbReference type="ARBA" id="ARBA00022723"/>
    </source>
</evidence>
<evidence type="ECO:0000256" key="3">
    <source>
        <dbReference type="ARBA" id="ARBA00023004"/>
    </source>
</evidence>
<dbReference type="Pfam" id="PF07847">
    <property type="entry name" value="PCO_ADO"/>
    <property type="match status" value="1"/>
</dbReference>
<keyword evidence="3" id="KW-0408">Iron</keyword>
<evidence type="ECO:0000256" key="2">
    <source>
        <dbReference type="ARBA" id="ARBA00023002"/>
    </source>
</evidence>
<dbReference type="Proteomes" id="UP000639338">
    <property type="component" value="Unassembled WGS sequence"/>
</dbReference>
<dbReference type="InterPro" id="IPR014710">
    <property type="entry name" value="RmlC-like_jellyroll"/>
</dbReference>
<accession>A0A835CQ07</accession>
<dbReference type="Gene3D" id="2.60.120.10">
    <property type="entry name" value="Jelly Rolls"/>
    <property type="match status" value="1"/>
</dbReference>
<keyword evidence="1" id="KW-0479">Metal-binding</keyword>
<sequence length="225" mass="25709">METLWRQALKTFSGCQNNTYKLCPKNFEKLKYLMNNMTCNDVKVDKTILDIVEKQDAPMSVINIYENNDITIAIFLLKHGVTLPMHDHPGMHGLLKVICGSVKIDTYTIQVEPDEKINYHEGVMAVKHPPIIADKNSSACVLSPDERNFHEIHCTNGPAAFLDILSPPYDIDYEEFDKSIRPCTFFRQSSQDNHSINETNVKLIAFELPSKFYSTNLQYLGPPLR</sequence>
<dbReference type="InterPro" id="IPR011051">
    <property type="entry name" value="RmlC_Cupin_sf"/>
</dbReference>
<evidence type="ECO:0008006" key="6">
    <source>
        <dbReference type="Google" id="ProtNLM"/>
    </source>
</evidence>
<dbReference type="PANTHER" id="PTHR22966">
    <property type="entry name" value="2-AMINOETHANETHIOL DIOXYGENASE"/>
    <property type="match status" value="1"/>
</dbReference>
<comment type="caution">
    <text evidence="4">The sequence shown here is derived from an EMBL/GenBank/DDBJ whole genome shotgun (WGS) entry which is preliminary data.</text>
</comment>
<dbReference type="CDD" id="cd20289">
    <property type="entry name" value="cupin_ADO"/>
    <property type="match status" value="1"/>
</dbReference>
<protein>
    <recommendedName>
        <fullName evidence="6">2-aminoethanethiol dioxygenase</fullName>
    </recommendedName>
</protein>
<dbReference type="GO" id="GO:0005739">
    <property type="term" value="C:mitochondrion"/>
    <property type="evidence" value="ECO:0007669"/>
    <property type="project" value="TreeGrafter"/>
</dbReference>
<dbReference type="AlphaFoldDB" id="A0A835CQ07"/>
<name>A0A835CQ07_APHGI</name>
<gene>
    <name evidence="4" type="ORF">HCN44_002796</name>
</gene>
<dbReference type="OrthoDB" id="271433at2759"/>
<evidence type="ECO:0000313" key="4">
    <source>
        <dbReference type="EMBL" id="KAF7991234.1"/>
    </source>
</evidence>